<gene>
    <name evidence="2" type="primary">LOC100216711</name>
</gene>
<dbReference type="AlphaFoldDB" id="A0A804P3C3"/>
<feature type="compositionally biased region" description="Basic residues" evidence="1">
    <location>
        <begin position="139"/>
        <end position="150"/>
    </location>
</feature>
<sequence length="360" mass="39477">MTRHKLTNKTATTARDVGARNIPVASHHQHHPLLVVVLCIRPLFIRPLLSRTSSQVPSHPATKFSTLRSNRNNEVRQEPQQPDRGDAPGLARQVPVLQGPQEAAEADRRRLWRAAEQAPAGGGRARRILAACDDPGGGRIRRAPRRRARQVQRLLPREGGGLRHPAEGVAGQGGERRGGGVGGGAAAGAQGDRRLPRRDGLAGELQRAQLHRAGQDPQEVRQEDRRADPPALHPERDAGAVLRHRRAVQARQGVRGDAGPAPPAPEPAAARAERQRRGRRQRRRRRQATTGGARRLIAAQRRRRWRWRHGAGGDRGHGEHVHEEYGGRAQGAQGDQERELHGERVLPAATTVIDTLCSVQ</sequence>
<feature type="compositionally biased region" description="Basic and acidic residues" evidence="1">
    <location>
        <begin position="71"/>
        <end position="86"/>
    </location>
</feature>
<name>A0A804P3C3_MAIZE</name>
<evidence type="ECO:0000313" key="2">
    <source>
        <dbReference type="EnsemblPlants" id="Zm00001eb205600_P001"/>
    </source>
</evidence>
<dbReference type="EnsemblPlants" id="Zm00001eb205600_T001">
    <property type="protein sequence ID" value="Zm00001eb205600_P001"/>
    <property type="gene ID" value="Zm00001eb205600"/>
</dbReference>
<accession>A0A804P3C3</accession>
<reference evidence="2" key="3">
    <citation type="submission" date="2021-05" db="UniProtKB">
        <authorList>
            <consortium name="EnsemblPlants"/>
        </authorList>
    </citation>
    <scope>IDENTIFICATION</scope>
    <source>
        <strain evidence="2">cv. B73</strain>
    </source>
</reference>
<reference evidence="3" key="1">
    <citation type="journal article" date="2009" name="Science">
        <title>The B73 maize genome: complexity, diversity, and dynamics.</title>
        <authorList>
            <person name="Schnable P.S."/>
            <person name="Ware D."/>
            <person name="Fulton R.S."/>
            <person name="Stein J.C."/>
            <person name="Wei F."/>
            <person name="Pasternak S."/>
            <person name="Liang C."/>
            <person name="Zhang J."/>
            <person name="Fulton L."/>
            <person name="Graves T.A."/>
            <person name="Minx P."/>
            <person name="Reily A.D."/>
            <person name="Courtney L."/>
            <person name="Kruchowski S.S."/>
            <person name="Tomlinson C."/>
            <person name="Strong C."/>
            <person name="Delehaunty K."/>
            <person name="Fronick C."/>
            <person name="Courtney B."/>
            <person name="Rock S.M."/>
            <person name="Belter E."/>
            <person name="Du F."/>
            <person name="Kim K."/>
            <person name="Abbott R.M."/>
            <person name="Cotton M."/>
            <person name="Levy A."/>
            <person name="Marchetto P."/>
            <person name="Ochoa K."/>
            <person name="Jackson S.M."/>
            <person name="Gillam B."/>
            <person name="Chen W."/>
            <person name="Yan L."/>
            <person name="Higginbotham J."/>
            <person name="Cardenas M."/>
            <person name="Waligorski J."/>
            <person name="Applebaum E."/>
            <person name="Phelps L."/>
            <person name="Falcone J."/>
            <person name="Kanchi K."/>
            <person name="Thane T."/>
            <person name="Scimone A."/>
            <person name="Thane N."/>
            <person name="Henke J."/>
            <person name="Wang T."/>
            <person name="Ruppert J."/>
            <person name="Shah N."/>
            <person name="Rotter K."/>
            <person name="Hodges J."/>
            <person name="Ingenthron E."/>
            <person name="Cordes M."/>
            <person name="Kohlberg S."/>
            <person name="Sgro J."/>
            <person name="Delgado B."/>
            <person name="Mead K."/>
            <person name="Chinwalla A."/>
            <person name="Leonard S."/>
            <person name="Crouse K."/>
            <person name="Collura K."/>
            <person name="Kudrna D."/>
            <person name="Currie J."/>
            <person name="He R."/>
            <person name="Angelova A."/>
            <person name="Rajasekar S."/>
            <person name="Mueller T."/>
            <person name="Lomeli R."/>
            <person name="Scara G."/>
            <person name="Ko A."/>
            <person name="Delaney K."/>
            <person name="Wissotski M."/>
            <person name="Lopez G."/>
            <person name="Campos D."/>
            <person name="Braidotti M."/>
            <person name="Ashley E."/>
            <person name="Golser W."/>
            <person name="Kim H."/>
            <person name="Lee S."/>
            <person name="Lin J."/>
            <person name="Dujmic Z."/>
            <person name="Kim W."/>
            <person name="Talag J."/>
            <person name="Zuccolo A."/>
            <person name="Fan C."/>
            <person name="Sebastian A."/>
            <person name="Kramer M."/>
            <person name="Spiegel L."/>
            <person name="Nascimento L."/>
            <person name="Zutavern T."/>
            <person name="Miller B."/>
            <person name="Ambroise C."/>
            <person name="Muller S."/>
            <person name="Spooner W."/>
            <person name="Narechania A."/>
            <person name="Ren L."/>
            <person name="Wei S."/>
            <person name="Kumari S."/>
            <person name="Faga B."/>
            <person name="Levy M.J."/>
            <person name="McMahan L."/>
            <person name="Van Buren P."/>
            <person name="Vaughn M.W."/>
            <person name="Ying K."/>
            <person name="Yeh C.-T."/>
            <person name="Emrich S.J."/>
            <person name="Jia Y."/>
            <person name="Kalyanaraman A."/>
            <person name="Hsia A.-P."/>
            <person name="Barbazuk W.B."/>
            <person name="Baucom R.S."/>
            <person name="Brutnell T.P."/>
            <person name="Carpita N.C."/>
            <person name="Chaparro C."/>
            <person name="Chia J.-M."/>
            <person name="Deragon J.-M."/>
            <person name="Estill J.C."/>
            <person name="Fu Y."/>
            <person name="Jeddeloh J.A."/>
            <person name="Han Y."/>
            <person name="Lee H."/>
            <person name="Li P."/>
            <person name="Lisch D.R."/>
            <person name="Liu S."/>
            <person name="Liu Z."/>
            <person name="Nagel D.H."/>
            <person name="McCann M.C."/>
            <person name="SanMiguel P."/>
            <person name="Myers A.M."/>
            <person name="Nettleton D."/>
            <person name="Nguyen J."/>
            <person name="Penning B.W."/>
            <person name="Ponnala L."/>
            <person name="Schneider K.L."/>
            <person name="Schwartz D.C."/>
            <person name="Sharma A."/>
            <person name="Soderlund C."/>
            <person name="Springer N.M."/>
            <person name="Sun Q."/>
            <person name="Wang H."/>
            <person name="Waterman M."/>
            <person name="Westerman R."/>
            <person name="Wolfgruber T.K."/>
            <person name="Yang L."/>
            <person name="Yu Y."/>
            <person name="Zhang L."/>
            <person name="Zhou S."/>
            <person name="Zhu Q."/>
            <person name="Bennetzen J.L."/>
            <person name="Dawe R.K."/>
            <person name="Jiang J."/>
            <person name="Jiang N."/>
            <person name="Presting G.G."/>
            <person name="Wessler S.R."/>
            <person name="Aluru S."/>
            <person name="Martienssen R.A."/>
            <person name="Clifton S.W."/>
            <person name="McCombie W.R."/>
            <person name="Wing R.A."/>
            <person name="Wilson R.K."/>
        </authorList>
    </citation>
    <scope>NUCLEOTIDE SEQUENCE [LARGE SCALE GENOMIC DNA]</scope>
    <source>
        <strain evidence="3">cv. B73</strain>
    </source>
</reference>
<feature type="compositionally biased region" description="Basic residues" evidence="1">
    <location>
        <begin position="274"/>
        <end position="287"/>
    </location>
</feature>
<feature type="region of interest" description="Disordered" evidence="1">
    <location>
        <begin position="132"/>
        <end position="196"/>
    </location>
</feature>
<dbReference type="Gramene" id="Zm00001eb205600_T001">
    <property type="protein sequence ID" value="Zm00001eb205600_P001"/>
    <property type="gene ID" value="Zm00001eb205600"/>
</dbReference>
<feature type="region of interest" description="Disordered" evidence="1">
    <location>
        <begin position="52"/>
        <end position="108"/>
    </location>
</feature>
<feature type="region of interest" description="Disordered" evidence="1">
    <location>
        <begin position="309"/>
        <end position="336"/>
    </location>
</feature>
<feature type="compositionally biased region" description="Basic and acidic residues" evidence="1">
    <location>
        <begin position="218"/>
        <end position="238"/>
    </location>
</feature>
<reference evidence="2" key="2">
    <citation type="submission" date="2019-07" db="EMBL/GenBank/DDBJ databases">
        <authorList>
            <person name="Seetharam A."/>
            <person name="Woodhouse M."/>
            <person name="Cannon E."/>
        </authorList>
    </citation>
    <scope>NUCLEOTIDE SEQUENCE [LARGE SCALE GENOMIC DNA]</scope>
    <source>
        <strain evidence="2">cv. B73</strain>
    </source>
</reference>
<organism evidence="2 3">
    <name type="scientific">Zea mays</name>
    <name type="common">Maize</name>
    <dbReference type="NCBI Taxonomy" id="4577"/>
    <lineage>
        <taxon>Eukaryota</taxon>
        <taxon>Viridiplantae</taxon>
        <taxon>Streptophyta</taxon>
        <taxon>Embryophyta</taxon>
        <taxon>Tracheophyta</taxon>
        <taxon>Spermatophyta</taxon>
        <taxon>Magnoliopsida</taxon>
        <taxon>Liliopsida</taxon>
        <taxon>Poales</taxon>
        <taxon>Poaceae</taxon>
        <taxon>PACMAD clade</taxon>
        <taxon>Panicoideae</taxon>
        <taxon>Andropogonodae</taxon>
        <taxon>Andropogoneae</taxon>
        <taxon>Tripsacinae</taxon>
        <taxon>Zea</taxon>
    </lineage>
</organism>
<feature type="compositionally biased region" description="Basic and acidic residues" evidence="1">
    <location>
        <begin position="311"/>
        <end position="326"/>
    </location>
</feature>
<keyword evidence="3" id="KW-1185">Reference proteome</keyword>
<feature type="compositionally biased region" description="Polar residues" evidence="1">
    <location>
        <begin position="52"/>
        <end position="70"/>
    </location>
</feature>
<feature type="region of interest" description="Disordered" evidence="1">
    <location>
        <begin position="209"/>
        <end position="294"/>
    </location>
</feature>
<dbReference type="InParanoid" id="A0A804P3C3"/>
<evidence type="ECO:0000313" key="3">
    <source>
        <dbReference type="Proteomes" id="UP000007305"/>
    </source>
</evidence>
<dbReference type="Proteomes" id="UP000007305">
    <property type="component" value="Chromosome 4"/>
</dbReference>
<protein>
    <submittedName>
        <fullName evidence="2">Uncharacterized protein</fullName>
    </submittedName>
</protein>
<proteinExistence type="predicted"/>
<evidence type="ECO:0000256" key="1">
    <source>
        <dbReference type="SAM" id="MobiDB-lite"/>
    </source>
</evidence>